<evidence type="ECO:0000313" key="2">
    <source>
        <dbReference type="Proteomes" id="UP001305414"/>
    </source>
</evidence>
<sequence>MAGSEKHWCERWNALSKLGRRWCIVFDLWEDAGVSGPAEAGDCGELEKEDEELIQALVDCPQELAEEREVGMAIVDDIMVDNEDEYR</sequence>
<name>A0AAN7UD80_9PEZI</name>
<proteinExistence type="predicted"/>
<protein>
    <submittedName>
        <fullName evidence="1">Uncharacterized protein</fullName>
    </submittedName>
</protein>
<gene>
    <name evidence="1" type="ORF">RRF57_001004</name>
</gene>
<keyword evidence="2" id="KW-1185">Reference proteome</keyword>
<dbReference type="EMBL" id="JAWHQM010000002">
    <property type="protein sequence ID" value="KAK5625287.1"/>
    <property type="molecule type" value="Genomic_DNA"/>
</dbReference>
<accession>A0AAN7UD80</accession>
<evidence type="ECO:0000313" key="1">
    <source>
        <dbReference type="EMBL" id="KAK5625287.1"/>
    </source>
</evidence>
<organism evidence="1 2">
    <name type="scientific">Xylaria bambusicola</name>
    <dbReference type="NCBI Taxonomy" id="326684"/>
    <lineage>
        <taxon>Eukaryota</taxon>
        <taxon>Fungi</taxon>
        <taxon>Dikarya</taxon>
        <taxon>Ascomycota</taxon>
        <taxon>Pezizomycotina</taxon>
        <taxon>Sordariomycetes</taxon>
        <taxon>Xylariomycetidae</taxon>
        <taxon>Xylariales</taxon>
        <taxon>Xylariaceae</taxon>
        <taxon>Xylaria</taxon>
    </lineage>
</organism>
<dbReference type="Proteomes" id="UP001305414">
    <property type="component" value="Unassembled WGS sequence"/>
</dbReference>
<comment type="caution">
    <text evidence="1">The sequence shown here is derived from an EMBL/GenBank/DDBJ whole genome shotgun (WGS) entry which is preliminary data.</text>
</comment>
<reference evidence="1 2" key="1">
    <citation type="submission" date="2023-10" db="EMBL/GenBank/DDBJ databases">
        <title>Draft genome sequence of Xylaria bambusicola isolate GMP-LS, the root and basal stem rot pathogen of sugarcane in Indonesia.</title>
        <authorList>
            <person name="Selvaraj P."/>
            <person name="Muralishankar V."/>
            <person name="Muruganantham S."/>
            <person name="Sp S."/>
            <person name="Haryani S."/>
            <person name="Lau K.J.X."/>
            <person name="Naqvi N.I."/>
        </authorList>
    </citation>
    <scope>NUCLEOTIDE SEQUENCE [LARGE SCALE GENOMIC DNA]</scope>
    <source>
        <strain evidence="1">GMP-LS</strain>
    </source>
</reference>
<dbReference type="AlphaFoldDB" id="A0AAN7UD80"/>